<reference evidence="9 10" key="1">
    <citation type="submission" date="2006-02" db="EMBL/GenBank/DDBJ databases">
        <authorList>
            <person name="Pinhassi J."/>
            <person name="Pedros-Alio C."/>
            <person name="Ferriera S."/>
            <person name="Johnson J."/>
            <person name="Kravitz S."/>
            <person name="Halpern A."/>
            <person name="Remington K."/>
            <person name="Beeson K."/>
            <person name="Tran B."/>
            <person name="Rogers Y.-H."/>
            <person name="Friedman R."/>
            <person name="Venter J.C."/>
        </authorList>
    </citation>
    <scope>NUCLEOTIDE SEQUENCE [LARGE SCALE GENOMIC DNA]</scope>
    <source>
        <strain evidence="9 10">MED297</strain>
    </source>
</reference>
<dbReference type="Pfam" id="PF01925">
    <property type="entry name" value="TauE"/>
    <property type="match status" value="1"/>
</dbReference>
<proteinExistence type="inferred from homology"/>
<keyword evidence="7 8" id="KW-0472">Membrane</keyword>
<keyword evidence="10" id="KW-1185">Reference proteome</keyword>
<evidence type="ECO:0000256" key="1">
    <source>
        <dbReference type="ARBA" id="ARBA00004651"/>
    </source>
</evidence>
<feature type="transmembrane region" description="Helical" evidence="8">
    <location>
        <begin position="146"/>
        <end position="172"/>
    </location>
</feature>
<evidence type="ECO:0000313" key="10">
    <source>
        <dbReference type="Proteomes" id="UP000005953"/>
    </source>
</evidence>
<keyword evidence="4 8" id="KW-1003">Cell membrane</keyword>
<dbReference type="STRING" id="314283.MED297_12507"/>
<evidence type="ECO:0000256" key="5">
    <source>
        <dbReference type="ARBA" id="ARBA00022692"/>
    </source>
</evidence>
<dbReference type="Proteomes" id="UP000005953">
    <property type="component" value="Unassembled WGS sequence"/>
</dbReference>
<evidence type="ECO:0000313" key="9">
    <source>
        <dbReference type="EMBL" id="EAR09551.1"/>
    </source>
</evidence>
<dbReference type="PANTHER" id="PTHR30269">
    <property type="entry name" value="TRANSMEMBRANE PROTEIN YFCA"/>
    <property type="match status" value="1"/>
</dbReference>
<feature type="transmembrane region" description="Helical" evidence="8">
    <location>
        <begin position="12"/>
        <end position="38"/>
    </location>
</feature>
<dbReference type="HOGENOM" id="CLU_045498_2_1_6"/>
<evidence type="ECO:0000256" key="8">
    <source>
        <dbReference type="RuleBase" id="RU363041"/>
    </source>
</evidence>
<dbReference type="EMBL" id="AAOE01000009">
    <property type="protein sequence ID" value="EAR09551.1"/>
    <property type="molecule type" value="Genomic_DNA"/>
</dbReference>
<sequence>MEMQPVELSSELLMLLFAVALLAGWIDAIAGGGGLIALPTLMLVGLSPVQALATNKCQGFVGTLTATLTLLQRRQLPKTGLPVLMLMTAIGAALGTLLIQMVDTRWLSWAVPVLLISVALYFLLVPGLGEQEKKPRMSERLWSRTAIPLIGFYDGFFGPGTGSFFAASGVMLRGKTLVQATVVAKPLNFTSNIISLVLFAFGGQVVWLAGGVMMLGQMIGAYLGTRTIFWGGARLIRPLVIVMCVAMTIRHLTQL</sequence>
<comment type="similarity">
    <text evidence="2 8">Belongs to the 4-toluene sulfonate uptake permease (TSUP) (TC 2.A.102) family.</text>
</comment>
<feature type="transmembrane region" description="Helical" evidence="8">
    <location>
        <begin position="81"/>
        <end position="100"/>
    </location>
</feature>
<keyword evidence="6 8" id="KW-1133">Transmembrane helix</keyword>
<protein>
    <recommendedName>
        <fullName evidence="8">Probable membrane transporter protein</fullName>
    </recommendedName>
</protein>
<dbReference type="InterPro" id="IPR052017">
    <property type="entry name" value="TSUP"/>
</dbReference>
<accession>A4BE73</accession>
<dbReference type="PANTHER" id="PTHR30269:SF0">
    <property type="entry name" value="MEMBRANE TRANSPORTER PROTEIN YFCA-RELATED"/>
    <property type="match status" value="1"/>
</dbReference>
<feature type="transmembrane region" description="Helical" evidence="8">
    <location>
        <begin position="192"/>
        <end position="216"/>
    </location>
</feature>
<gene>
    <name evidence="9" type="ORF">MED297_12507</name>
</gene>
<comment type="caution">
    <text evidence="9">The sequence shown here is derived from an EMBL/GenBank/DDBJ whole genome shotgun (WGS) entry which is preliminary data.</text>
</comment>
<dbReference type="GO" id="GO:0005886">
    <property type="term" value="C:plasma membrane"/>
    <property type="evidence" value="ECO:0007669"/>
    <property type="project" value="UniProtKB-SubCell"/>
</dbReference>
<dbReference type="AlphaFoldDB" id="A4BE73"/>
<evidence type="ECO:0000256" key="7">
    <source>
        <dbReference type="ARBA" id="ARBA00023136"/>
    </source>
</evidence>
<dbReference type="InterPro" id="IPR002781">
    <property type="entry name" value="TM_pro_TauE-like"/>
</dbReference>
<evidence type="ECO:0000256" key="2">
    <source>
        <dbReference type="ARBA" id="ARBA00009142"/>
    </source>
</evidence>
<organism evidence="9 10">
    <name type="scientific">Reinekea blandensis MED297</name>
    <dbReference type="NCBI Taxonomy" id="314283"/>
    <lineage>
        <taxon>Bacteria</taxon>
        <taxon>Pseudomonadati</taxon>
        <taxon>Pseudomonadota</taxon>
        <taxon>Gammaproteobacteria</taxon>
        <taxon>Oceanospirillales</taxon>
        <taxon>Saccharospirillaceae</taxon>
        <taxon>Reinekea</taxon>
    </lineage>
</organism>
<evidence type="ECO:0000256" key="3">
    <source>
        <dbReference type="ARBA" id="ARBA00022448"/>
    </source>
</evidence>
<feature type="transmembrane region" description="Helical" evidence="8">
    <location>
        <begin position="228"/>
        <end position="249"/>
    </location>
</feature>
<name>A4BE73_9GAMM</name>
<evidence type="ECO:0000256" key="6">
    <source>
        <dbReference type="ARBA" id="ARBA00022989"/>
    </source>
</evidence>
<keyword evidence="5 8" id="KW-0812">Transmembrane</keyword>
<feature type="transmembrane region" description="Helical" evidence="8">
    <location>
        <begin position="106"/>
        <end position="125"/>
    </location>
</feature>
<keyword evidence="3" id="KW-0813">Transport</keyword>
<evidence type="ECO:0000256" key="4">
    <source>
        <dbReference type="ARBA" id="ARBA00022475"/>
    </source>
</evidence>
<comment type="subcellular location">
    <subcellularLocation>
        <location evidence="1 8">Cell membrane</location>
        <topology evidence="1 8">Multi-pass membrane protein</topology>
    </subcellularLocation>
</comment>